<protein>
    <recommendedName>
        <fullName evidence="4">Lipoprotein</fullName>
    </recommendedName>
</protein>
<keyword evidence="1" id="KW-0732">Signal</keyword>
<dbReference type="Proteomes" id="UP000177445">
    <property type="component" value="Chromosome"/>
</dbReference>
<organism evidence="2 3">
    <name type="scientific">Marinobacter salinus</name>
    <dbReference type="NCBI Taxonomy" id="1874317"/>
    <lineage>
        <taxon>Bacteria</taxon>
        <taxon>Pseudomonadati</taxon>
        <taxon>Pseudomonadota</taxon>
        <taxon>Gammaproteobacteria</taxon>
        <taxon>Pseudomonadales</taxon>
        <taxon>Marinobacteraceae</taxon>
        <taxon>Marinobacter</taxon>
    </lineage>
</organism>
<dbReference type="Pfam" id="PF05643">
    <property type="entry name" value="GNA1162-like"/>
    <property type="match status" value="1"/>
</dbReference>
<dbReference type="OrthoDB" id="1014694at2"/>
<name>A0A1D9GHF9_9GAMM</name>
<gene>
    <name evidence="2" type="ORF">BKP64_00740</name>
</gene>
<reference evidence="2 3" key="1">
    <citation type="submission" date="2016-10" db="EMBL/GenBank/DDBJ databases">
        <title>Marinobacter salinus sp. nov., a moderately halophilic bacterium isolated from a tidal flat environment.</title>
        <authorList>
            <person name="Park S.-J."/>
        </authorList>
    </citation>
    <scope>NUCLEOTIDE SEQUENCE [LARGE SCALE GENOMIC DNA]</scope>
    <source>
        <strain evidence="2 3">Hb8</strain>
    </source>
</reference>
<dbReference type="Gene3D" id="3.40.50.10610">
    <property type="entry name" value="ABC-type transport auxiliary lipoprotein component"/>
    <property type="match status" value="1"/>
</dbReference>
<dbReference type="AlphaFoldDB" id="A0A1D9GHF9"/>
<dbReference type="KEGG" id="msq:BKP64_00740"/>
<feature type="chain" id="PRO_5009441931" description="Lipoprotein" evidence="1">
    <location>
        <begin position="23"/>
        <end position="222"/>
    </location>
</feature>
<evidence type="ECO:0000256" key="1">
    <source>
        <dbReference type="SAM" id="SignalP"/>
    </source>
</evidence>
<keyword evidence="3" id="KW-1185">Reference proteome</keyword>
<dbReference type="EMBL" id="CP017715">
    <property type="protein sequence ID" value="AOY86820.1"/>
    <property type="molecule type" value="Genomic_DNA"/>
</dbReference>
<accession>A0A1D9GHF9</accession>
<dbReference type="PROSITE" id="PS51257">
    <property type="entry name" value="PROKAR_LIPOPROTEIN"/>
    <property type="match status" value="1"/>
</dbReference>
<evidence type="ECO:0000313" key="3">
    <source>
        <dbReference type="Proteomes" id="UP000177445"/>
    </source>
</evidence>
<dbReference type="RefSeq" id="WP_070964659.1">
    <property type="nucleotide sequence ID" value="NZ_CP017715.1"/>
</dbReference>
<sequence length="222" mass="24474">MSKLKLCLVFCLVALATGCATSGNPNRLNAFHDAAPRSVLVVPPVNMTTDVQGTTSVLATLPFYLAERGYYVFPVNTVKTLLEYEGYYEPAEAHAAPPEQLANLFKADSILYVTIHEWTSRYMLLTTTTEVDFEYRIVNADGAELWSARQQMTYTPDNNSSGNPLIDLIAMAVTAAVERAAPNYLPLTRQANSLAFYGPNGVPPGPYSPLYEQYYKQLDAAQ</sequence>
<dbReference type="STRING" id="1874317.BKP64_00740"/>
<evidence type="ECO:0008006" key="4">
    <source>
        <dbReference type="Google" id="ProtNLM"/>
    </source>
</evidence>
<evidence type="ECO:0000313" key="2">
    <source>
        <dbReference type="EMBL" id="AOY86820.1"/>
    </source>
</evidence>
<proteinExistence type="predicted"/>
<feature type="signal peptide" evidence="1">
    <location>
        <begin position="1"/>
        <end position="22"/>
    </location>
</feature>
<dbReference type="InterPro" id="IPR008517">
    <property type="entry name" value="GNA1162-like"/>
</dbReference>